<protein>
    <recommendedName>
        <fullName evidence="4">Hydrophobic surface binding protein</fullName>
    </recommendedName>
</protein>
<dbReference type="Proteomes" id="UP000510686">
    <property type="component" value="Chromosome 5"/>
</dbReference>
<dbReference type="OrthoDB" id="3485059at2759"/>
<dbReference type="AlphaFoldDB" id="A0A7D5YWT2"/>
<feature type="signal peptide" evidence="1">
    <location>
        <begin position="1"/>
        <end position="16"/>
    </location>
</feature>
<reference evidence="2 3" key="1">
    <citation type="submission" date="2020-07" db="EMBL/GenBank/DDBJ databases">
        <title>Telomere length de novo assembly of all 7 chromosomes of the fungus, Metarhizium brunneum, using a novel assembly pipeline.</title>
        <authorList>
            <person name="Saud z."/>
            <person name="Kortsinoglou A."/>
            <person name="Kouvelis V.N."/>
            <person name="Butt T.M."/>
        </authorList>
    </citation>
    <scope>NUCLEOTIDE SEQUENCE [LARGE SCALE GENOMIC DNA]</scope>
    <source>
        <strain evidence="2 3">4556</strain>
    </source>
</reference>
<evidence type="ECO:0008006" key="4">
    <source>
        <dbReference type="Google" id="ProtNLM"/>
    </source>
</evidence>
<proteinExistence type="predicted"/>
<dbReference type="Gene3D" id="1.20.1280.140">
    <property type="match status" value="1"/>
</dbReference>
<dbReference type="GO" id="GO:0005576">
    <property type="term" value="C:extracellular region"/>
    <property type="evidence" value="ECO:0007669"/>
    <property type="project" value="TreeGrafter"/>
</dbReference>
<dbReference type="InterPro" id="IPR021054">
    <property type="entry name" value="Cell_wall_mannoprotein_1"/>
</dbReference>
<name>A0A7D5YWT2_9HYPO</name>
<dbReference type="KEGG" id="mbrn:26243710"/>
<dbReference type="PANTHER" id="PTHR38123:SF1">
    <property type="entry name" value="HYDROPHOBIC SURFACE BINDING PROTEIN"/>
    <property type="match status" value="1"/>
</dbReference>
<keyword evidence="1" id="KW-0732">Signal</keyword>
<gene>
    <name evidence="2" type="ORF">G6M90_00g083110</name>
</gene>
<evidence type="ECO:0000313" key="2">
    <source>
        <dbReference type="EMBL" id="QLI72262.1"/>
    </source>
</evidence>
<dbReference type="Pfam" id="PF12296">
    <property type="entry name" value="HsbA"/>
    <property type="match status" value="1"/>
</dbReference>
<dbReference type="EMBL" id="CP058936">
    <property type="protein sequence ID" value="QLI72262.1"/>
    <property type="molecule type" value="Genomic_DNA"/>
</dbReference>
<keyword evidence="3" id="KW-1185">Reference proteome</keyword>
<dbReference type="PANTHER" id="PTHR38123">
    <property type="entry name" value="CELL WALL SERINE-THREONINE-RICH GALACTOMANNOPROTEIN MP1 (AFU_ORTHOLOGUE AFUA_4G03240)"/>
    <property type="match status" value="1"/>
</dbReference>
<feature type="chain" id="PRO_5028871783" description="Hydrophobic surface binding protein" evidence="1">
    <location>
        <begin position="17"/>
        <end position="175"/>
    </location>
</feature>
<dbReference type="GeneID" id="26243710"/>
<evidence type="ECO:0000313" key="3">
    <source>
        <dbReference type="Proteomes" id="UP000510686"/>
    </source>
</evidence>
<evidence type="ECO:0000256" key="1">
    <source>
        <dbReference type="SAM" id="SignalP"/>
    </source>
</evidence>
<dbReference type="RefSeq" id="XP_014543533.1">
    <property type="nucleotide sequence ID" value="XM_014688047.1"/>
</dbReference>
<sequence length="175" mass="18084">MLSIKNLLFLAVAATGSVIKRDAAEVKQGLQTINSDTSAVTAAVNNYNGGGFTNAVPIVTAQQQLSKDVKETTETAKNTGVVNDADANDIINYITGTLQPNIAASLAALKAKKANFDADGLTPIVKSSLTDLKTDTDKLGAALIAGTPAGLQEQAKAIQKKIDADFADAIAFFSS</sequence>
<organism evidence="2 3">
    <name type="scientific">Metarhizium brunneum</name>
    <dbReference type="NCBI Taxonomy" id="500148"/>
    <lineage>
        <taxon>Eukaryota</taxon>
        <taxon>Fungi</taxon>
        <taxon>Dikarya</taxon>
        <taxon>Ascomycota</taxon>
        <taxon>Pezizomycotina</taxon>
        <taxon>Sordariomycetes</taxon>
        <taxon>Hypocreomycetidae</taxon>
        <taxon>Hypocreales</taxon>
        <taxon>Clavicipitaceae</taxon>
        <taxon>Metarhizium</taxon>
    </lineage>
</organism>
<accession>A0A7D5YWT2</accession>